<name>A0A813LD04_POLGL</name>
<protein>
    <submittedName>
        <fullName evidence="3">Uncharacterized protein</fullName>
    </submittedName>
</protein>
<feature type="non-terminal residue" evidence="3">
    <location>
        <position position="1"/>
    </location>
</feature>
<dbReference type="Pfam" id="PF00023">
    <property type="entry name" value="Ank"/>
    <property type="match status" value="1"/>
</dbReference>
<feature type="repeat" description="ANK" evidence="1">
    <location>
        <begin position="327"/>
        <end position="351"/>
    </location>
</feature>
<sequence length="519" mass="55410">ETRQLALALGRLLPAETTRISFYFRFTKPWGFEFYKRFRAEADEDRAEAMRSFYSQAAELGLAAESRSVAYGEIADFFRPPADDELPCRAALVLLDWSIVSAWLTSGNSQGVAAGSYSGHFCVLVEAGEKLVTIMDPDPGPSAAKTAQLEQKRPANNNNNSKAGSLQKFPVLGGLARQLPVSLFERARTSLGTDEDIIMVSWSIPNQHGTSPTKKVNATKQPCESLIEASYRGDLSRVRALLARGAAPGGPNAASDSVLMSRTTPLIVAAWRGHVQVVSLLLEARADPCEAQSGEGTPLWFAAEAGWPDIARELLQRGAAADMCDPGGRSPLWAAARHGHVEVLKILLDEGGRLLDAPAETGATPLFVAAERGHLNAVELLLERRASLQVENRFGATPLAVAAESGWPEVVAALLKAGASPGTSNVHRATPLHLAAAGGHCDCTRLLLDAAAEVDATNVQGATPLMLAAERDRQATVELLLARRADPMRRNASGGAAVELAESQGHQAMAQFLRGLYCQ</sequence>
<accession>A0A813LD04</accession>
<feature type="compositionally biased region" description="Polar residues" evidence="2">
    <location>
        <begin position="154"/>
        <end position="164"/>
    </location>
</feature>
<dbReference type="PROSITE" id="PS50297">
    <property type="entry name" value="ANK_REP_REGION"/>
    <property type="match status" value="6"/>
</dbReference>
<comment type="caution">
    <text evidence="3">The sequence shown here is derived from an EMBL/GenBank/DDBJ whole genome shotgun (WGS) entry which is preliminary data.</text>
</comment>
<feature type="repeat" description="ANK" evidence="1">
    <location>
        <begin position="460"/>
        <end position="492"/>
    </location>
</feature>
<feature type="repeat" description="ANK" evidence="1">
    <location>
        <begin position="261"/>
        <end position="293"/>
    </location>
</feature>
<proteinExistence type="predicted"/>
<evidence type="ECO:0000313" key="4">
    <source>
        <dbReference type="Proteomes" id="UP000626109"/>
    </source>
</evidence>
<dbReference type="Proteomes" id="UP000626109">
    <property type="component" value="Unassembled WGS sequence"/>
</dbReference>
<dbReference type="AlphaFoldDB" id="A0A813LD04"/>
<evidence type="ECO:0000256" key="2">
    <source>
        <dbReference type="SAM" id="MobiDB-lite"/>
    </source>
</evidence>
<feature type="repeat" description="ANK" evidence="1">
    <location>
        <begin position="427"/>
        <end position="459"/>
    </location>
</feature>
<dbReference type="Pfam" id="PF12796">
    <property type="entry name" value="Ank_2"/>
    <property type="match status" value="3"/>
</dbReference>
<dbReference type="PANTHER" id="PTHR46224">
    <property type="entry name" value="ANKYRIN REPEAT FAMILY PROTEIN"/>
    <property type="match status" value="1"/>
</dbReference>
<dbReference type="InterPro" id="IPR051616">
    <property type="entry name" value="Cul2-RING_E3_ligase_SR"/>
</dbReference>
<evidence type="ECO:0000256" key="1">
    <source>
        <dbReference type="PROSITE-ProRule" id="PRU00023"/>
    </source>
</evidence>
<feature type="repeat" description="ANK" evidence="1">
    <location>
        <begin position="394"/>
        <end position="426"/>
    </location>
</feature>
<feature type="region of interest" description="Disordered" evidence="2">
    <location>
        <begin position="136"/>
        <end position="165"/>
    </location>
</feature>
<feature type="non-terminal residue" evidence="3">
    <location>
        <position position="519"/>
    </location>
</feature>
<dbReference type="EMBL" id="CAJNNW010035764">
    <property type="protein sequence ID" value="CAE8729899.1"/>
    <property type="molecule type" value="Genomic_DNA"/>
</dbReference>
<dbReference type="SMART" id="SM00248">
    <property type="entry name" value="ANK"/>
    <property type="match status" value="7"/>
</dbReference>
<dbReference type="InterPro" id="IPR002110">
    <property type="entry name" value="Ankyrin_rpt"/>
</dbReference>
<dbReference type="PROSITE" id="PS50088">
    <property type="entry name" value="ANK_REPEAT"/>
    <property type="match status" value="7"/>
</dbReference>
<keyword evidence="1" id="KW-0040">ANK repeat</keyword>
<feature type="repeat" description="ANK" evidence="1">
    <location>
        <begin position="361"/>
        <end position="393"/>
    </location>
</feature>
<reference evidence="3" key="1">
    <citation type="submission" date="2021-02" db="EMBL/GenBank/DDBJ databases">
        <authorList>
            <person name="Dougan E. K."/>
            <person name="Rhodes N."/>
            <person name="Thang M."/>
            <person name="Chan C."/>
        </authorList>
    </citation>
    <scope>NUCLEOTIDE SEQUENCE</scope>
</reference>
<evidence type="ECO:0000313" key="3">
    <source>
        <dbReference type="EMBL" id="CAE8729899.1"/>
    </source>
</evidence>
<dbReference type="PANTHER" id="PTHR46224:SF64">
    <property type="entry name" value="IQ MOTIF AND ANKYRIN REPEAT DOMAIN-CONTAINING PROTEIN 1"/>
    <property type="match status" value="1"/>
</dbReference>
<feature type="repeat" description="ANK" evidence="1">
    <location>
        <begin position="294"/>
        <end position="326"/>
    </location>
</feature>
<dbReference type="InterPro" id="IPR036770">
    <property type="entry name" value="Ankyrin_rpt-contain_sf"/>
</dbReference>
<organism evidence="3 4">
    <name type="scientific">Polarella glacialis</name>
    <name type="common">Dinoflagellate</name>
    <dbReference type="NCBI Taxonomy" id="89957"/>
    <lineage>
        <taxon>Eukaryota</taxon>
        <taxon>Sar</taxon>
        <taxon>Alveolata</taxon>
        <taxon>Dinophyceae</taxon>
        <taxon>Suessiales</taxon>
        <taxon>Suessiaceae</taxon>
        <taxon>Polarella</taxon>
    </lineage>
</organism>
<gene>
    <name evidence="3" type="ORF">PGLA2088_LOCUS45561</name>
</gene>
<dbReference type="SUPFAM" id="SSF48403">
    <property type="entry name" value="Ankyrin repeat"/>
    <property type="match status" value="1"/>
</dbReference>
<dbReference type="Gene3D" id="1.25.40.20">
    <property type="entry name" value="Ankyrin repeat-containing domain"/>
    <property type="match status" value="2"/>
</dbReference>